<proteinExistence type="predicted"/>
<keyword evidence="2" id="KW-1185">Reference proteome</keyword>
<reference evidence="1" key="1">
    <citation type="submission" date="2024-03" db="EMBL/GenBank/DDBJ databases">
        <title>Novel Streptomyces species of biotechnological and ecological value are a feature of Machair soil.</title>
        <authorList>
            <person name="Prole J.R."/>
            <person name="Goodfellow M."/>
            <person name="Allenby N."/>
            <person name="Ward A.C."/>
        </authorList>
    </citation>
    <scope>NUCLEOTIDE SEQUENCE</scope>
    <source>
        <strain evidence="1">MS1.AVA.4</strain>
    </source>
</reference>
<gene>
    <name evidence="1" type="ORF">WKI58_04120</name>
</gene>
<organism evidence="1 2">
    <name type="scientific">Streptomyces pratisoli</name>
    <dbReference type="NCBI Taxonomy" id="3139917"/>
    <lineage>
        <taxon>Bacteria</taxon>
        <taxon>Bacillati</taxon>
        <taxon>Actinomycetota</taxon>
        <taxon>Actinomycetes</taxon>
        <taxon>Kitasatosporales</taxon>
        <taxon>Streptomycetaceae</taxon>
        <taxon>Streptomyces</taxon>
    </lineage>
</organism>
<sequence length="138" mass="14781">MRTSVQDPVSCEAPLVAWRPCPEGLLRVVGSRKRIYDAEFREGAVRIVTETGKSIPEVAEELGVHPGTLHSWVSRAKRNGSSSDTPVQASAGAGSGGRLREGERASWSGCGPRPGRRTSASASWRWSVMCASDSWPCG</sequence>
<evidence type="ECO:0000313" key="2">
    <source>
        <dbReference type="Proteomes" id="UP001375539"/>
    </source>
</evidence>
<accession>A0ACC6QB47</accession>
<dbReference type="EMBL" id="JBBKAI010000002">
    <property type="protein sequence ID" value="MEJ8655720.1"/>
    <property type="molecule type" value="Genomic_DNA"/>
</dbReference>
<protein>
    <submittedName>
        <fullName evidence="1">Transposase</fullName>
    </submittedName>
</protein>
<name>A0ACC6QB47_9ACTN</name>
<comment type="caution">
    <text evidence="1">The sequence shown here is derived from an EMBL/GenBank/DDBJ whole genome shotgun (WGS) entry which is preliminary data.</text>
</comment>
<dbReference type="Proteomes" id="UP001375539">
    <property type="component" value="Unassembled WGS sequence"/>
</dbReference>
<evidence type="ECO:0000313" key="1">
    <source>
        <dbReference type="EMBL" id="MEJ8655720.1"/>
    </source>
</evidence>